<accession>A7F525</accession>
<dbReference type="GeneID" id="5482281"/>
<keyword evidence="2" id="KW-1185">Reference proteome</keyword>
<evidence type="ECO:0000313" key="1">
    <source>
        <dbReference type="EMBL" id="EDN97846.1"/>
    </source>
</evidence>
<dbReference type="AlphaFoldDB" id="A7F525"/>
<dbReference type="KEGG" id="ssl:SS1G_12700"/>
<proteinExistence type="predicted"/>
<dbReference type="RefSeq" id="XP_001586125.1">
    <property type="nucleotide sequence ID" value="XM_001586075.1"/>
</dbReference>
<protein>
    <submittedName>
        <fullName evidence="1">Uncharacterized protein</fullName>
    </submittedName>
</protein>
<gene>
    <name evidence="1" type="ORF">SS1G_12700</name>
</gene>
<sequence>MKIQSCEASVSGLLASHWLWKNAKISRPGEAIAAFGIF</sequence>
<dbReference type="Proteomes" id="UP000001312">
    <property type="component" value="Unassembled WGS sequence"/>
</dbReference>
<dbReference type="InParanoid" id="A7F525"/>
<evidence type="ECO:0000313" key="2">
    <source>
        <dbReference type="Proteomes" id="UP000001312"/>
    </source>
</evidence>
<dbReference type="EMBL" id="CH476642">
    <property type="protein sequence ID" value="EDN97846.1"/>
    <property type="molecule type" value="Genomic_DNA"/>
</dbReference>
<name>A7F525_SCLS1</name>
<organism evidence="1 2">
    <name type="scientific">Sclerotinia sclerotiorum (strain ATCC 18683 / 1980 / Ss-1)</name>
    <name type="common">White mold</name>
    <name type="synonym">Whetzelinia sclerotiorum</name>
    <dbReference type="NCBI Taxonomy" id="665079"/>
    <lineage>
        <taxon>Eukaryota</taxon>
        <taxon>Fungi</taxon>
        <taxon>Dikarya</taxon>
        <taxon>Ascomycota</taxon>
        <taxon>Pezizomycotina</taxon>
        <taxon>Leotiomycetes</taxon>
        <taxon>Helotiales</taxon>
        <taxon>Sclerotiniaceae</taxon>
        <taxon>Sclerotinia</taxon>
    </lineage>
</organism>
<reference evidence="2" key="1">
    <citation type="journal article" date="2011" name="PLoS Genet.">
        <title>Genomic analysis of the necrotrophic fungal pathogens Sclerotinia sclerotiorum and Botrytis cinerea.</title>
        <authorList>
            <person name="Amselem J."/>
            <person name="Cuomo C.A."/>
            <person name="van Kan J.A."/>
            <person name="Viaud M."/>
            <person name="Benito E.P."/>
            <person name="Couloux A."/>
            <person name="Coutinho P.M."/>
            <person name="de Vries R.P."/>
            <person name="Dyer P.S."/>
            <person name="Fillinger S."/>
            <person name="Fournier E."/>
            <person name="Gout L."/>
            <person name="Hahn M."/>
            <person name="Kohn L."/>
            <person name="Lapalu N."/>
            <person name="Plummer K.M."/>
            <person name="Pradier J.M."/>
            <person name="Quevillon E."/>
            <person name="Sharon A."/>
            <person name="Simon A."/>
            <person name="ten Have A."/>
            <person name="Tudzynski B."/>
            <person name="Tudzynski P."/>
            <person name="Wincker P."/>
            <person name="Andrew M."/>
            <person name="Anthouard V."/>
            <person name="Beever R.E."/>
            <person name="Beffa R."/>
            <person name="Benoit I."/>
            <person name="Bouzid O."/>
            <person name="Brault B."/>
            <person name="Chen Z."/>
            <person name="Choquer M."/>
            <person name="Collemare J."/>
            <person name="Cotton P."/>
            <person name="Danchin E.G."/>
            <person name="Da Silva C."/>
            <person name="Gautier A."/>
            <person name="Giraud C."/>
            <person name="Giraud T."/>
            <person name="Gonzalez C."/>
            <person name="Grossetete S."/>
            <person name="Guldener U."/>
            <person name="Henrissat B."/>
            <person name="Howlett B.J."/>
            <person name="Kodira C."/>
            <person name="Kretschmer M."/>
            <person name="Lappartient A."/>
            <person name="Leroch M."/>
            <person name="Levis C."/>
            <person name="Mauceli E."/>
            <person name="Neuveglise C."/>
            <person name="Oeser B."/>
            <person name="Pearson M."/>
            <person name="Poulain J."/>
            <person name="Poussereau N."/>
            <person name="Quesneville H."/>
            <person name="Rascle C."/>
            <person name="Schumacher J."/>
            <person name="Segurens B."/>
            <person name="Sexton A."/>
            <person name="Silva E."/>
            <person name="Sirven C."/>
            <person name="Soanes D.M."/>
            <person name="Talbot N.J."/>
            <person name="Templeton M."/>
            <person name="Yandava C."/>
            <person name="Yarden O."/>
            <person name="Zeng Q."/>
            <person name="Rollins J.A."/>
            <person name="Lebrun M.H."/>
            <person name="Dickman M."/>
        </authorList>
    </citation>
    <scope>NUCLEOTIDE SEQUENCE [LARGE SCALE GENOMIC DNA]</scope>
    <source>
        <strain evidence="2">ATCC 18683 / 1980 / Ss-1</strain>
    </source>
</reference>